<dbReference type="Proteomes" id="UP001062846">
    <property type="component" value="Chromosome 12"/>
</dbReference>
<evidence type="ECO:0000313" key="1">
    <source>
        <dbReference type="EMBL" id="KAI8528768.1"/>
    </source>
</evidence>
<dbReference type="EMBL" id="CM046399">
    <property type="protein sequence ID" value="KAI8528768.1"/>
    <property type="molecule type" value="Genomic_DNA"/>
</dbReference>
<proteinExistence type="predicted"/>
<sequence length="107" mass="12290">MVKEDRRQRRSLQAATMQPLRSSLCCDEGDDGWADRFCDDLENMEEEGIDLDNLNYHDSDAVSKLLKTQRYLDIMQKVEDALEKKGSDMSNSSGIVLQDYQFVIGSY</sequence>
<gene>
    <name evidence="1" type="ORF">RHMOL_Rhmol12G0172900</name>
</gene>
<name>A0ACC0LJ18_RHOML</name>
<protein>
    <submittedName>
        <fullName evidence="1">Uncharacterized protein</fullName>
    </submittedName>
</protein>
<keyword evidence="2" id="KW-1185">Reference proteome</keyword>
<accession>A0ACC0LJ18</accession>
<comment type="caution">
    <text evidence="1">The sequence shown here is derived from an EMBL/GenBank/DDBJ whole genome shotgun (WGS) entry which is preliminary data.</text>
</comment>
<reference evidence="1" key="1">
    <citation type="submission" date="2022-02" db="EMBL/GenBank/DDBJ databases">
        <title>Plant Genome Project.</title>
        <authorList>
            <person name="Zhang R.-G."/>
        </authorList>
    </citation>
    <scope>NUCLEOTIDE SEQUENCE</scope>
    <source>
        <strain evidence="1">AT1</strain>
    </source>
</reference>
<organism evidence="1 2">
    <name type="scientific">Rhododendron molle</name>
    <name type="common">Chinese azalea</name>
    <name type="synonym">Azalea mollis</name>
    <dbReference type="NCBI Taxonomy" id="49168"/>
    <lineage>
        <taxon>Eukaryota</taxon>
        <taxon>Viridiplantae</taxon>
        <taxon>Streptophyta</taxon>
        <taxon>Embryophyta</taxon>
        <taxon>Tracheophyta</taxon>
        <taxon>Spermatophyta</taxon>
        <taxon>Magnoliopsida</taxon>
        <taxon>eudicotyledons</taxon>
        <taxon>Gunneridae</taxon>
        <taxon>Pentapetalae</taxon>
        <taxon>asterids</taxon>
        <taxon>Ericales</taxon>
        <taxon>Ericaceae</taxon>
        <taxon>Ericoideae</taxon>
        <taxon>Rhodoreae</taxon>
        <taxon>Rhododendron</taxon>
    </lineage>
</organism>
<evidence type="ECO:0000313" key="2">
    <source>
        <dbReference type="Proteomes" id="UP001062846"/>
    </source>
</evidence>